<dbReference type="EMBL" id="BSFI01000002">
    <property type="protein sequence ID" value="GLK66949.1"/>
    <property type="molecule type" value="Genomic_DNA"/>
</dbReference>
<dbReference type="NCBIfam" id="TIGR03424">
    <property type="entry name" value="urea_degr_1"/>
    <property type="match status" value="1"/>
</dbReference>
<reference evidence="2" key="2">
    <citation type="submission" date="2023-01" db="EMBL/GenBank/DDBJ databases">
        <authorList>
            <person name="Sun Q."/>
            <person name="Evtushenko L."/>
        </authorList>
    </citation>
    <scope>NUCLEOTIDE SEQUENCE</scope>
    <source>
        <strain evidence="2">VKM B-2347</strain>
    </source>
</reference>
<evidence type="ECO:0000313" key="3">
    <source>
        <dbReference type="Proteomes" id="UP001143372"/>
    </source>
</evidence>
<proteinExistence type="predicted"/>
<comment type="caution">
    <text evidence="2">The sequence shown here is derived from an EMBL/GenBank/DDBJ whole genome shotgun (WGS) entry which is preliminary data.</text>
</comment>
<dbReference type="Proteomes" id="UP001143372">
    <property type="component" value="Unassembled WGS sequence"/>
</dbReference>
<accession>A0A9W6J008</accession>
<dbReference type="RefSeq" id="WP_271167206.1">
    <property type="nucleotide sequence ID" value="NZ_BSFI01000002.1"/>
</dbReference>
<evidence type="ECO:0000259" key="1">
    <source>
        <dbReference type="Pfam" id="PF09347"/>
    </source>
</evidence>
<dbReference type="PANTHER" id="PTHR31527:SF0">
    <property type="entry name" value="RE64534P"/>
    <property type="match status" value="1"/>
</dbReference>
<feature type="domain" description="DUF1989" evidence="1">
    <location>
        <begin position="30"/>
        <end position="195"/>
    </location>
</feature>
<dbReference type="PANTHER" id="PTHR31527">
    <property type="entry name" value="RE64534P"/>
    <property type="match status" value="1"/>
</dbReference>
<dbReference type="Pfam" id="PF09347">
    <property type="entry name" value="DUF1989"/>
    <property type="match status" value="1"/>
</dbReference>
<dbReference type="InterPro" id="IPR018959">
    <property type="entry name" value="DUF1989"/>
</dbReference>
<keyword evidence="3" id="KW-1185">Reference proteome</keyword>
<organism evidence="2 3">
    <name type="scientific">Hansschlegelia plantiphila</name>
    <dbReference type="NCBI Taxonomy" id="374655"/>
    <lineage>
        <taxon>Bacteria</taxon>
        <taxon>Pseudomonadati</taxon>
        <taxon>Pseudomonadota</taxon>
        <taxon>Alphaproteobacteria</taxon>
        <taxon>Hyphomicrobiales</taxon>
        <taxon>Methylopilaceae</taxon>
        <taxon>Hansschlegelia</taxon>
    </lineage>
</organism>
<reference evidence="2" key="1">
    <citation type="journal article" date="2014" name="Int. J. Syst. Evol. Microbiol.">
        <title>Complete genome sequence of Corynebacterium casei LMG S-19264T (=DSM 44701T), isolated from a smear-ripened cheese.</title>
        <authorList>
            <consortium name="US DOE Joint Genome Institute (JGI-PGF)"/>
            <person name="Walter F."/>
            <person name="Albersmeier A."/>
            <person name="Kalinowski J."/>
            <person name="Ruckert C."/>
        </authorList>
    </citation>
    <scope>NUCLEOTIDE SEQUENCE</scope>
    <source>
        <strain evidence="2">VKM B-2347</strain>
    </source>
</reference>
<gene>
    <name evidence="2" type="ORF">GCM10008179_05870</name>
</gene>
<protein>
    <submittedName>
        <fullName evidence="2">Urea carboxylase</fullName>
    </submittedName>
</protein>
<evidence type="ECO:0000313" key="2">
    <source>
        <dbReference type="EMBL" id="GLK66949.1"/>
    </source>
</evidence>
<dbReference type="AlphaFoldDB" id="A0A9W6J008"/>
<sequence>MQPSFSAAPSSTAFAAPVTLEPKDAFYDFTIPANRPWSGLVEKGQILRIIDLEGCQAVDTLFYNAHDHAERYSAQDTILAQGAPYVTTGTRLISNEGRLMGAVIADSCGRHDTSAGACSCEANTVRFGQHTRHMHACRENFVLEVSKHGMTKRDIVPNINFFMNVPIEPTGALAIVDGVSSPGDYVDVLAATDLLCVISNCPQINNPCNGFDPSPVRVLIFDPSNA</sequence>
<name>A0A9W6J008_9HYPH</name>
<dbReference type="InterPro" id="IPR017791">
    <property type="entry name" value="UAAP2"/>
</dbReference>